<dbReference type="RefSeq" id="WP_283714688.1">
    <property type="nucleotide sequence ID" value="NZ_JASJND010000001.1"/>
</dbReference>
<evidence type="ECO:0000259" key="1">
    <source>
        <dbReference type="Pfam" id="PF10593"/>
    </source>
</evidence>
<keyword evidence="3" id="KW-1185">Reference proteome</keyword>
<gene>
    <name evidence="2" type="ORF">QNI14_02885</name>
</gene>
<dbReference type="EMBL" id="JASJND010000001">
    <property type="protein sequence ID" value="MDJ1113394.1"/>
    <property type="molecule type" value="Genomic_DNA"/>
</dbReference>
<evidence type="ECO:0000313" key="2">
    <source>
        <dbReference type="EMBL" id="MDJ1113394.1"/>
    </source>
</evidence>
<dbReference type="Pfam" id="PF10593">
    <property type="entry name" value="Z1"/>
    <property type="match status" value="1"/>
</dbReference>
<dbReference type="Proteomes" id="UP001321481">
    <property type="component" value="Unassembled WGS sequence"/>
</dbReference>
<proteinExistence type="predicted"/>
<feature type="domain" description="Putative endonuclease Z1" evidence="1">
    <location>
        <begin position="501"/>
        <end position="733"/>
    </location>
</feature>
<name>A0ABT6ZB54_9MICO</name>
<organism evidence="2 3">
    <name type="scientific">Microbacterium dauci</name>
    <dbReference type="NCBI Taxonomy" id="3048008"/>
    <lineage>
        <taxon>Bacteria</taxon>
        <taxon>Bacillati</taxon>
        <taxon>Actinomycetota</taxon>
        <taxon>Actinomycetes</taxon>
        <taxon>Micrococcales</taxon>
        <taxon>Microbacteriaceae</taxon>
        <taxon>Microbacterium</taxon>
    </lineage>
</organism>
<evidence type="ECO:0000313" key="3">
    <source>
        <dbReference type="Proteomes" id="UP001321481"/>
    </source>
</evidence>
<protein>
    <submittedName>
        <fullName evidence="2">Z1 domain-containing protein</fullName>
    </submittedName>
</protein>
<dbReference type="InterPro" id="IPR018310">
    <property type="entry name" value="Put_endonuclease_Z1-dom"/>
</dbReference>
<sequence length="1015" mass="113296">MTTAAAPTVATAVQKVLNQIRDTGPEELLYRVEGELRKTSIAVSEANVREAVTVPDLNDPARRAMHMALAMWDAVAAADWIETTKPGTPDRRERIYDLLEISEGMREALDGEFPSASQMDAMIVDPKNWTPWYDEERRADHDFYWRAYRGVLERKGWDVDALATLDRSTTEIVQRLADPSAAKGYQTKGLVVGHVQSGKTANFTGIVAKAVDAGYRLIIVLTGTIELLRGQTQRRLDMELVGEENILDGADRNDASSIRDIDYIGTQDADWYAGKFLRHGQDVHSLPEVPAIKRLTTVDRDYRKLRLGRDALDFRRTGELRDTGKPVFAPENIHSVDVRIAVMKKNTTALKNLLHDLKNIRADGKEIPALIIDDEADQASVNTVNPRSKQEAAAESKKRSAINKLIAELLQELPRAQYVGYTATPFANVFISPDDSEDLFPKDFLVSLQPSSAYMGGRYFHDLWGLEEGAAGDPAKSNEAAFVRNLTADGAQDPADEDREIRDALDAFVLTGGIKKWRESLGTGLEFRHHTMLVHESVKTSEHSDLADRIRRVWRDEGAYSSPAGLARLRVLYDSDFRLVHDSRAEWNALPMPSSFDELKAHIGAAVDEITVDSDPVVVVNGTKDSDYDAMDFQTRPYWRVMVGGAKLSRGFTVEGLTITYYRRRAAAADTLMQMGRWFGYRPGYGDLVRLYIARNILDGRGKSYDLYDAFTSIIEDEEEFRDQLRKFSEIEEDGRPVVRPIHVPPLVFQQLPWLKPTGSNKMYNAVLAYEGDGGVVKDFNQHDDRKDGSRNRAHFSAVISLLKSLSEPQRFSGQAGTSFLGRHAIVPTPLVIDFLKAFTLSSPDQLRPTIRMIEKAADEGTLTEWVVVVPHLEDPSYRRQLGDVEVSIAERQRRRDRPGFAGSERRHRATLEVITQSPNPSAQAGDHALALAGPTRGALLLTFAFDPELTAEEANGDGRADRERVKRASWPQEMSADSVATLFSLAMPYASAPRGRIGFTVRRDDLADSAIVDV</sequence>
<comment type="caution">
    <text evidence="2">The sequence shown here is derived from an EMBL/GenBank/DDBJ whole genome shotgun (WGS) entry which is preliminary data.</text>
</comment>
<accession>A0ABT6ZB54</accession>
<reference evidence="2 3" key="1">
    <citation type="submission" date="2023-05" db="EMBL/GenBank/DDBJ databases">
        <title>Microbacterium dauci sp.nov., Isolated from Carrot Rhizosphere Soil.</title>
        <authorList>
            <person name="Xiao Z."/>
            <person name="Zheng J."/>
        </authorList>
    </citation>
    <scope>NUCLEOTIDE SEQUENCE [LARGE SCALE GENOMIC DNA]</scope>
    <source>
        <strain evidence="2 3">LX3-4</strain>
    </source>
</reference>